<comment type="caution">
    <text evidence="1">The sequence shown here is derived from an EMBL/GenBank/DDBJ whole genome shotgun (WGS) entry which is preliminary data.</text>
</comment>
<keyword evidence="2" id="KW-1185">Reference proteome</keyword>
<dbReference type="AlphaFoldDB" id="A0AA41XBQ8"/>
<proteinExistence type="predicted"/>
<reference evidence="1" key="1">
    <citation type="submission" date="2022-07" db="EMBL/GenBank/DDBJ databases">
        <authorList>
            <person name="Li W.-J."/>
            <person name="Deng Q.-Q."/>
        </authorList>
    </citation>
    <scope>NUCLEOTIDE SEQUENCE</scope>
    <source>
        <strain evidence="1">SYSU M60031</strain>
    </source>
</reference>
<evidence type="ECO:0000313" key="1">
    <source>
        <dbReference type="EMBL" id="MCP8970414.1"/>
    </source>
</evidence>
<protein>
    <submittedName>
        <fullName evidence="1">Nucleotidyltransferase domain-containing protein</fullName>
    </submittedName>
</protein>
<accession>A0AA41XBQ8</accession>
<gene>
    <name evidence="1" type="ORF">NK662_18005</name>
</gene>
<name>A0AA41XBQ8_9BACI</name>
<organism evidence="1 2">
    <name type="scientific">Ectobacillus ponti</name>
    <dbReference type="NCBI Taxonomy" id="2961894"/>
    <lineage>
        <taxon>Bacteria</taxon>
        <taxon>Bacillati</taxon>
        <taxon>Bacillota</taxon>
        <taxon>Bacilli</taxon>
        <taxon>Bacillales</taxon>
        <taxon>Bacillaceae</taxon>
        <taxon>Ectobacillus</taxon>
    </lineage>
</organism>
<evidence type="ECO:0000313" key="2">
    <source>
        <dbReference type="Proteomes" id="UP001156102"/>
    </source>
</evidence>
<sequence length="69" mass="7866">MGNYKNGSDVDLTLVGKGITKSTLYGLHDLLDEEYPLPYFFDVLNYHDIENPKLVEHIDTVGKVTYSRC</sequence>
<dbReference type="EMBL" id="JANCLT010000011">
    <property type="protein sequence ID" value="MCP8970414.1"/>
    <property type="molecule type" value="Genomic_DNA"/>
</dbReference>
<dbReference type="Gene3D" id="3.30.460.10">
    <property type="entry name" value="Beta Polymerase, domain 2"/>
    <property type="match status" value="1"/>
</dbReference>
<dbReference type="InterPro" id="IPR043519">
    <property type="entry name" value="NT_sf"/>
</dbReference>
<dbReference type="Proteomes" id="UP001156102">
    <property type="component" value="Unassembled WGS sequence"/>
</dbReference>
<dbReference type="SUPFAM" id="SSF81301">
    <property type="entry name" value="Nucleotidyltransferase"/>
    <property type="match status" value="1"/>
</dbReference>